<feature type="transmembrane region" description="Helical" evidence="3">
    <location>
        <begin position="12"/>
        <end position="37"/>
    </location>
</feature>
<dbReference type="NCBIfam" id="NF033747">
    <property type="entry name" value="class_E_sortase"/>
    <property type="match status" value="1"/>
</dbReference>
<feature type="active site" description="Acyl-thioester intermediate" evidence="2">
    <location>
        <position position="191"/>
    </location>
</feature>
<evidence type="ECO:0000256" key="2">
    <source>
        <dbReference type="PIRSR" id="PIRSR605754-1"/>
    </source>
</evidence>
<dbReference type="Gene3D" id="2.40.260.10">
    <property type="entry name" value="Sortase"/>
    <property type="match status" value="1"/>
</dbReference>
<keyword evidence="3" id="KW-0472">Membrane</keyword>
<dbReference type="InterPro" id="IPR005754">
    <property type="entry name" value="Sortase"/>
</dbReference>
<dbReference type="InterPro" id="IPR042003">
    <property type="entry name" value="Sortase_E"/>
</dbReference>
<dbReference type="Proteomes" id="UP000294225">
    <property type="component" value="Unassembled WGS sequence"/>
</dbReference>
<dbReference type="NCBIfam" id="TIGR01076">
    <property type="entry name" value="sortase_fam"/>
    <property type="match status" value="1"/>
</dbReference>
<feature type="active site" description="Proton donor/acceptor" evidence="2">
    <location>
        <position position="121"/>
    </location>
</feature>
<dbReference type="AlphaFoldDB" id="A0A4R0J948"/>
<dbReference type="EMBL" id="SJKC01000001">
    <property type="protein sequence ID" value="TCC40858.1"/>
    <property type="molecule type" value="Genomic_DNA"/>
</dbReference>
<proteinExistence type="predicted"/>
<reference evidence="4 5" key="1">
    <citation type="submission" date="2019-02" db="EMBL/GenBank/DDBJ databases">
        <title>Kribbella capetownensis sp. nov. and Kribbella speibonae sp. nov., isolated from soil.</title>
        <authorList>
            <person name="Curtis S.M."/>
            <person name="Norton I."/>
            <person name="Everest G.J."/>
            <person name="Meyers P.R."/>
        </authorList>
    </citation>
    <scope>NUCLEOTIDE SEQUENCE [LARGE SCALE GENOMIC DNA]</scope>
    <source>
        <strain evidence="4 5">YM55</strain>
    </source>
</reference>
<accession>A0A4R0J948</accession>
<evidence type="ECO:0000256" key="3">
    <source>
        <dbReference type="SAM" id="Phobius"/>
    </source>
</evidence>
<keyword evidence="1" id="KW-0378">Hydrolase</keyword>
<dbReference type="InterPro" id="IPR023365">
    <property type="entry name" value="Sortase_dom-sf"/>
</dbReference>
<keyword evidence="3" id="KW-1133">Transmembrane helix</keyword>
<name>A0A4R0J948_9ACTN</name>
<evidence type="ECO:0000256" key="1">
    <source>
        <dbReference type="ARBA" id="ARBA00022801"/>
    </source>
</evidence>
<protein>
    <submittedName>
        <fullName evidence="4">Class E sortase</fullName>
    </submittedName>
</protein>
<evidence type="ECO:0000313" key="5">
    <source>
        <dbReference type="Proteomes" id="UP000294225"/>
    </source>
</evidence>
<sequence>MQPNCILVRMRGVVRGLGIVFLVVGAGLLGWVGWQYFGTGLVSNRQMDKAEGALRDEWKTPAAVKPSTGKPFVLIRIPKFGADWEKPVVEGVDADDLARGIGHYPHTQLPGQPGNFAIAGHRVTHGSPFRKLLELRAGDQVIVETAEAVYTYELDGSPRDLTVKPTDTWVLDPVPGKSQTPTRSIITLTTCQDLFHSPDRSVAFGHLVKVVAAHR</sequence>
<comment type="caution">
    <text evidence="4">The sequence shown here is derived from an EMBL/GenBank/DDBJ whole genome shotgun (WGS) entry which is preliminary data.</text>
</comment>
<dbReference type="GO" id="GO:0016787">
    <property type="term" value="F:hydrolase activity"/>
    <property type="evidence" value="ECO:0007669"/>
    <property type="project" value="UniProtKB-KW"/>
</dbReference>
<evidence type="ECO:0000313" key="4">
    <source>
        <dbReference type="EMBL" id="TCC40858.1"/>
    </source>
</evidence>
<organism evidence="4 5">
    <name type="scientific">Kribbella speibonae</name>
    <dbReference type="NCBI Taxonomy" id="1572660"/>
    <lineage>
        <taxon>Bacteria</taxon>
        <taxon>Bacillati</taxon>
        <taxon>Actinomycetota</taxon>
        <taxon>Actinomycetes</taxon>
        <taxon>Propionibacteriales</taxon>
        <taxon>Kribbellaceae</taxon>
        <taxon>Kribbella</taxon>
    </lineage>
</organism>
<dbReference type="SUPFAM" id="SSF63817">
    <property type="entry name" value="Sortase"/>
    <property type="match status" value="1"/>
</dbReference>
<dbReference type="CDD" id="cd05830">
    <property type="entry name" value="Sortase_E"/>
    <property type="match status" value="1"/>
</dbReference>
<dbReference type="InterPro" id="IPR053465">
    <property type="entry name" value="Sortase_Class_E"/>
</dbReference>
<gene>
    <name evidence="4" type="ORF">E0H92_04010</name>
</gene>
<keyword evidence="3" id="KW-0812">Transmembrane</keyword>
<dbReference type="Pfam" id="PF04203">
    <property type="entry name" value="Sortase"/>
    <property type="match status" value="1"/>
</dbReference>